<dbReference type="Gramene" id="scaffold_102624.1">
    <property type="protein sequence ID" value="scaffold_102624.1"/>
    <property type="gene ID" value="scaffold_102624.1"/>
</dbReference>
<dbReference type="InterPro" id="IPR039774">
    <property type="entry name" value="Sin3-like"/>
</dbReference>
<evidence type="ECO:0000256" key="7">
    <source>
        <dbReference type="SAM" id="Phobius"/>
    </source>
</evidence>
<dbReference type="GO" id="GO:0000122">
    <property type="term" value="P:negative regulation of transcription by RNA polymerase II"/>
    <property type="evidence" value="ECO:0007669"/>
    <property type="project" value="TreeGrafter"/>
</dbReference>
<dbReference type="InterPro" id="IPR003822">
    <property type="entry name" value="PAH"/>
</dbReference>
<comment type="subcellular location">
    <subcellularLocation>
        <location evidence="1 6">Nucleus</location>
    </subcellularLocation>
</comment>
<evidence type="ECO:0000256" key="4">
    <source>
        <dbReference type="ARBA" id="ARBA00023015"/>
    </source>
</evidence>
<dbReference type="SUPFAM" id="SSF47762">
    <property type="entry name" value="PAH2 domain"/>
    <property type="match status" value="1"/>
</dbReference>
<dbReference type="FunFam" id="1.20.1160.11:FF:000003">
    <property type="entry name" value="Paired amphipathic helix SIN3-like protein"/>
    <property type="match status" value="1"/>
</dbReference>
<dbReference type="eggNOG" id="KOG4204">
    <property type="taxonomic scope" value="Eukaryota"/>
</dbReference>
<evidence type="ECO:0000256" key="6">
    <source>
        <dbReference type="PROSITE-ProRule" id="PRU00810"/>
    </source>
</evidence>
<keyword evidence="9" id="KW-1185">Reference proteome</keyword>
<dbReference type="Proteomes" id="UP000008694">
    <property type="component" value="Unassembled WGS sequence"/>
</dbReference>
<keyword evidence="4" id="KW-0805">Transcription regulation</keyword>
<dbReference type="Pfam" id="PF02671">
    <property type="entry name" value="PAH"/>
    <property type="match status" value="1"/>
</dbReference>
<evidence type="ECO:0000313" key="8">
    <source>
        <dbReference type="EMBL" id="EFH69522.1"/>
    </source>
</evidence>
<evidence type="ECO:0000313" key="9">
    <source>
        <dbReference type="Proteomes" id="UP000008694"/>
    </source>
</evidence>
<dbReference type="PROSITE" id="PS51477">
    <property type="entry name" value="PAH"/>
    <property type="match status" value="1"/>
</dbReference>
<dbReference type="STRING" id="81972.D7KMN4"/>
<evidence type="ECO:0000256" key="3">
    <source>
        <dbReference type="ARBA" id="ARBA00022737"/>
    </source>
</evidence>
<reference evidence="9" key="1">
    <citation type="journal article" date="2011" name="Nat. Genet.">
        <title>The Arabidopsis lyrata genome sequence and the basis of rapid genome size change.</title>
        <authorList>
            <person name="Hu T.T."/>
            <person name="Pattyn P."/>
            <person name="Bakker E.G."/>
            <person name="Cao J."/>
            <person name="Cheng J.-F."/>
            <person name="Clark R.M."/>
            <person name="Fahlgren N."/>
            <person name="Fawcett J.A."/>
            <person name="Grimwood J."/>
            <person name="Gundlach H."/>
            <person name="Haberer G."/>
            <person name="Hollister J.D."/>
            <person name="Ossowski S."/>
            <person name="Ottilar R.P."/>
            <person name="Salamov A.A."/>
            <person name="Schneeberger K."/>
            <person name="Spannagl M."/>
            <person name="Wang X."/>
            <person name="Yang L."/>
            <person name="Nasrallah M.E."/>
            <person name="Bergelson J."/>
            <person name="Carrington J.C."/>
            <person name="Gaut B.S."/>
            <person name="Schmutz J."/>
            <person name="Mayer K.F.X."/>
            <person name="Van de Peer Y."/>
            <person name="Grigoriev I.V."/>
            <person name="Nordborg M."/>
            <person name="Weigel D."/>
            <person name="Guo Y.-L."/>
        </authorList>
    </citation>
    <scope>NUCLEOTIDE SEQUENCE [LARGE SCALE GENOMIC DNA]</scope>
    <source>
        <strain evidence="9">cv. MN47</strain>
    </source>
</reference>
<sequence>MVGGASAQKPTTNDALAYLKAVKKKKFRDGQPPLKKCNEFMDAIGFVNKINTRFQGGRSYKSFLDILNLYRKERKSIKEVYDEVAILFRDHSDLLAEFTHFLPATPATASFHSLKPQVRDTEICVPMMHQMHYKSIHCFAAAMMFLVSFLIWYFCVQPQFGIDHPEELNSQGIAMLFQALHI</sequence>
<dbReference type="Gene3D" id="1.20.1160.11">
    <property type="entry name" value="Paired amphipathic helix"/>
    <property type="match status" value="1"/>
</dbReference>
<dbReference type="PANTHER" id="PTHR12346:SF0">
    <property type="entry name" value="SIN3A, ISOFORM G"/>
    <property type="match status" value="1"/>
</dbReference>
<keyword evidence="2" id="KW-0678">Repressor</keyword>
<evidence type="ECO:0008006" key="10">
    <source>
        <dbReference type="Google" id="ProtNLM"/>
    </source>
</evidence>
<keyword evidence="5 6" id="KW-0539">Nucleus</keyword>
<proteinExistence type="predicted"/>
<dbReference type="GO" id="GO:0003714">
    <property type="term" value="F:transcription corepressor activity"/>
    <property type="evidence" value="ECO:0007669"/>
    <property type="project" value="InterPro"/>
</dbReference>
<keyword evidence="7" id="KW-1133">Transmembrane helix</keyword>
<dbReference type="PANTHER" id="PTHR12346">
    <property type="entry name" value="SIN3B-RELATED"/>
    <property type="match status" value="1"/>
</dbReference>
<keyword evidence="7" id="KW-0472">Membrane</keyword>
<dbReference type="GO" id="GO:0000785">
    <property type="term" value="C:chromatin"/>
    <property type="evidence" value="ECO:0007669"/>
    <property type="project" value="TreeGrafter"/>
</dbReference>
<gene>
    <name evidence="8" type="ORF">ARALYDRAFT_889830</name>
</gene>
<keyword evidence="7" id="KW-0812">Transmembrane</keyword>
<organism evidence="9">
    <name type="scientific">Arabidopsis lyrata subsp. lyrata</name>
    <name type="common">Lyre-leaved rock-cress</name>
    <dbReference type="NCBI Taxonomy" id="81972"/>
    <lineage>
        <taxon>Eukaryota</taxon>
        <taxon>Viridiplantae</taxon>
        <taxon>Streptophyta</taxon>
        <taxon>Embryophyta</taxon>
        <taxon>Tracheophyta</taxon>
        <taxon>Spermatophyta</taxon>
        <taxon>Magnoliopsida</taxon>
        <taxon>eudicotyledons</taxon>
        <taxon>Gunneridae</taxon>
        <taxon>Pentapetalae</taxon>
        <taxon>rosids</taxon>
        <taxon>malvids</taxon>
        <taxon>Brassicales</taxon>
        <taxon>Brassicaceae</taxon>
        <taxon>Camelineae</taxon>
        <taxon>Arabidopsis</taxon>
    </lineage>
</organism>
<name>D7KMN4_ARALL</name>
<dbReference type="EMBL" id="GL348713">
    <property type="protein sequence ID" value="EFH69522.1"/>
    <property type="molecule type" value="Genomic_DNA"/>
</dbReference>
<keyword evidence="4" id="KW-0804">Transcription</keyword>
<dbReference type="HOGENOM" id="CLU_1483959_0_0_1"/>
<protein>
    <recommendedName>
        <fullName evidence="10">Paired amphipathic helix repeat-containing protein</fullName>
    </recommendedName>
</protein>
<dbReference type="AlphaFoldDB" id="D7KMN4"/>
<evidence type="ECO:0000256" key="1">
    <source>
        <dbReference type="ARBA" id="ARBA00004123"/>
    </source>
</evidence>
<evidence type="ECO:0000256" key="2">
    <source>
        <dbReference type="ARBA" id="ARBA00022491"/>
    </source>
</evidence>
<accession>D7KMN4</accession>
<feature type="transmembrane region" description="Helical" evidence="7">
    <location>
        <begin position="136"/>
        <end position="154"/>
    </location>
</feature>
<dbReference type="InterPro" id="IPR036600">
    <property type="entry name" value="PAH_sf"/>
</dbReference>
<keyword evidence="3" id="KW-0677">Repeat</keyword>
<evidence type="ECO:0000256" key="5">
    <source>
        <dbReference type="ARBA" id="ARBA00023242"/>
    </source>
</evidence>
<dbReference type="GO" id="GO:0000118">
    <property type="term" value="C:histone deacetylase complex"/>
    <property type="evidence" value="ECO:0007669"/>
    <property type="project" value="TreeGrafter"/>
</dbReference>